<name>A0A1G9MIF6_9BACT</name>
<dbReference type="OrthoDB" id="9150024at2"/>
<dbReference type="AlphaFoldDB" id="A0A1G9MIF6"/>
<evidence type="ECO:0000313" key="7">
    <source>
        <dbReference type="EMBL" id="SDL74066.1"/>
    </source>
</evidence>
<feature type="domain" description="RNA polymerase sigma factor 70 region 4 type 2" evidence="6">
    <location>
        <begin position="130"/>
        <end position="182"/>
    </location>
</feature>
<keyword evidence="8" id="KW-1185">Reference proteome</keyword>
<dbReference type="RefSeq" id="WP_093200228.1">
    <property type="nucleotide sequence ID" value="NZ_FNGS01000003.1"/>
</dbReference>
<evidence type="ECO:0000259" key="5">
    <source>
        <dbReference type="Pfam" id="PF04542"/>
    </source>
</evidence>
<dbReference type="PANTHER" id="PTHR43133">
    <property type="entry name" value="RNA POLYMERASE ECF-TYPE SIGMA FACTO"/>
    <property type="match status" value="1"/>
</dbReference>
<keyword evidence="4" id="KW-0804">Transcription</keyword>
<dbReference type="STRING" id="563176.SAMN04488090_1621"/>
<dbReference type="NCBIfam" id="TIGR02937">
    <property type="entry name" value="sigma70-ECF"/>
    <property type="match status" value="1"/>
</dbReference>
<evidence type="ECO:0000256" key="3">
    <source>
        <dbReference type="ARBA" id="ARBA00023082"/>
    </source>
</evidence>
<comment type="similarity">
    <text evidence="1">Belongs to the sigma-70 factor family. ECF subfamily.</text>
</comment>
<dbReference type="InterPro" id="IPR013325">
    <property type="entry name" value="RNA_pol_sigma_r2"/>
</dbReference>
<evidence type="ECO:0000313" key="8">
    <source>
        <dbReference type="Proteomes" id="UP000198901"/>
    </source>
</evidence>
<accession>A0A1G9MIF6</accession>
<dbReference type="InterPro" id="IPR036388">
    <property type="entry name" value="WH-like_DNA-bd_sf"/>
</dbReference>
<dbReference type="Gene3D" id="1.10.10.10">
    <property type="entry name" value="Winged helix-like DNA-binding domain superfamily/Winged helix DNA-binding domain"/>
    <property type="match status" value="1"/>
</dbReference>
<gene>
    <name evidence="7" type="ORF">SAMN04488090_1621</name>
</gene>
<dbReference type="InterPro" id="IPR039425">
    <property type="entry name" value="RNA_pol_sigma-70-like"/>
</dbReference>
<reference evidence="7 8" key="1">
    <citation type="submission" date="2016-10" db="EMBL/GenBank/DDBJ databases">
        <authorList>
            <person name="de Groot N.N."/>
        </authorList>
    </citation>
    <scope>NUCLEOTIDE SEQUENCE [LARGE SCALE GENOMIC DNA]</scope>
    <source>
        <strain evidence="7 8">DSM 21668</strain>
    </source>
</reference>
<dbReference type="GO" id="GO:0016987">
    <property type="term" value="F:sigma factor activity"/>
    <property type="evidence" value="ECO:0007669"/>
    <property type="project" value="UniProtKB-KW"/>
</dbReference>
<dbReference type="PANTHER" id="PTHR43133:SF46">
    <property type="entry name" value="RNA POLYMERASE SIGMA-70 FACTOR ECF SUBFAMILY"/>
    <property type="match status" value="1"/>
</dbReference>
<dbReference type="GO" id="GO:0006352">
    <property type="term" value="P:DNA-templated transcription initiation"/>
    <property type="evidence" value="ECO:0007669"/>
    <property type="project" value="InterPro"/>
</dbReference>
<protein>
    <submittedName>
        <fullName evidence="7">Sigma-70 region 2</fullName>
    </submittedName>
</protein>
<feature type="domain" description="RNA polymerase sigma-70 region 2" evidence="5">
    <location>
        <begin position="28"/>
        <end position="94"/>
    </location>
</feature>
<proteinExistence type="inferred from homology"/>
<dbReference type="GO" id="GO:0003677">
    <property type="term" value="F:DNA binding"/>
    <property type="evidence" value="ECO:0007669"/>
    <property type="project" value="InterPro"/>
</dbReference>
<evidence type="ECO:0000259" key="6">
    <source>
        <dbReference type="Pfam" id="PF08281"/>
    </source>
</evidence>
<keyword evidence="3" id="KW-0731">Sigma factor</keyword>
<evidence type="ECO:0000256" key="1">
    <source>
        <dbReference type="ARBA" id="ARBA00010641"/>
    </source>
</evidence>
<dbReference type="InterPro" id="IPR013249">
    <property type="entry name" value="RNA_pol_sigma70_r4_t2"/>
</dbReference>
<dbReference type="InterPro" id="IPR013324">
    <property type="entry name" value="RNA_pol_sigma_r3/r4-like"/>
</dbReference>
<sequence>MDPTRDESAEQVLWHAFRAGDEEAYTRLYHNHIRALYRYGMSLVPASESFVLDCIQDVFTELWIKRERVTTPASVRHYLLKALKNRILHLLERKEKPFQRFQEMDPEELWAEPSEVEQREELAHARTREERLELLIARLPPRQQEALRLRFVENLDYGRIGELLEISKQSAQNLVFRAVEKLRGWISVVSVLFLLFF</sequence>
<dbReference type="Pfam" id="PF04542">
    <property type="entry name" value="Sigma70_r2"/>
    <property type="match status" value="1"/>
</dbReference>
<dbReference type="SUPFAM" id="SSF88946">
    <property type="entry name" value="Sigma2 domain of RNA polymerase sigma factors"/>
    <property type="match status" value="1"/>
</dbReference>
<dbReference type="SUPFAM" id="SSF88659">
    <property type="entry name" value="Sigma3 and sigma4 domains of RNA polymerase sigma factors"/>
    <property type="match status" value="1"/>
</dbReference>
<evidence type="ECO:0000256" key="2">
    <source>
        <dbReference type="ARBA" id="ARBA00023015"/>
    </source>
</evidence>
<dbReference type="InterPro" id="IPR014284">
    <property type="entry name" value="RNA_pol_sigma-70_dom"/>
</dbReference>
<dbReference type="EMBL" id="FNGS01000003">
    <property type="protein sequence ID" value="SDL74066.1"/>
    <property type="molecule type" value="Genomic_DNA"/>
</dbReference>
<keyword evidence="2" id="KW-0805">Transcription regulation</keyword>
<dbReference type="Pfam" id="PF08281">
    <property type="entry name" value="Sigma70_r4_2"/>
    <property type="match status" value="1"/>
</dbReference>
<dbReference type="Gene3D" id="1.10.1740.10">
    <property type="match status" value="1"/>
</dbReference>
<organism evidence="7 8">
    <name type="scientific">Siphonobacter aquaeclarae</name>
    <dbReference type="NCBI Taxonomy" id="563176"/>
    <lineage>
        <taxon>Bacteria</taxon>
        <taxon>Pseudomonadati</taxon>
        <taxon>Bacteroidota</taxon>
        <taxon>Cytophagia</taxon>
        <taxon>Cytophagales</taxon>
        <taxon>Cytophagaceae</taxon>
        <taxon>Siphonobacter</taxon>
    </lineage>
</organism>
<dbReference type="InterPro" id="IPR007627">
    <property type="entry name" value="RNA_pol_sigma70_r2"/>
</dbReference>
<dbReference type="Proteomes" id="UP000198901">
    <property type="component" value="Unassembled WGS sequence"/>
</dbReference>
<evidence type="ECO:0000256" key="4">
    <source>
        <dbReference type="ARBA" id="ARBA00023163"/>
    </source>
</evidence>
<dbReference type="CDD" id="cd06171">
    <property type="entry name" value="Sigma70_r4"/>
    <property type="match status" value="1"/>
</dbReference>